<evidence type="ECO:0000256" key="1">
    <source>
        <dbReference type="ARBA" id="ARBA00004138"/>
    </source>
</evidence>
<dbReference type="STRING" id="1156394.T0QWZ1"/>
<keyword evidence="5" id="KW-0966">Cell projection</keyword>
<dbReference type="InterPro" id="IPR027012">
    <property type="entry name" value="Enkurin_dom"/>
</dbReference>
<dbReference type="InterPro" id="IPR052102">
    <property type="entry name" value="Enkurin_domain-protein"/>
</dbReference>
<feature type="compositionally biased region" description="Basic and acidic residues" evidence="6">
    <location>
        <begin position="63"/>
        <end position="78"/>
    </location>
</feature>
<dbReference type="VEuPathDB" id="FungiDB:SDRG_04236"/>
<dbReference type="eggNOG" id="ENOG502QU1P">
    <property type="taxonomic scope" value="Eukaryota"/>
</dbReference>
<evidence type="ECO:0000256" key="6">
    <source>
        <dbReference type="SAM" id="MobiDB-lite"/>
    </source>
</evidence>
<dbReference type="OrthoDB" id="10264920at2759"/>
<dbReference type="PANTHER" id="PTHR21490">
    <property type="entry name" value="ENKURIN-RELATED"/>
    <property type="match status" value="1"/>
</dbReference>
<evidence type="ECO:0000256" key="2">
    <source>
        <dbReference type="ARBA" id="ARBA00004245"/>
    </source>
</evidence>
<evidence type="ECO:0000256" key="4">
    <source>
        <dbReference type="ARBA" id="ARBA00023212"/>
    </source>
</evidence>
<comment type="subcellular location">
    <subcellularLocation>
        <location evidence="1">Cell projection</location>
        <location evidence="1">Cilium</location>
    </subcellularLocation>
    <subcellularLocation>
        <location evidence="2">Cytoplasm</location>
        <location evidence="2">Cytoskeleton</location>
    </subcellularLocation>
</comment>
<dbReference type="GO" id="GO:0005881">
    <property type="term" value="C:cytoplasmic microtubule"/>
    <property type="evidence" value="ECO:0007669"/>
    <property type="project" value="TreeGrafter"/>
</dbReference>
<feature type="compositionally biased region" description="Basic and acidic residues" evidence="6">
    <location>
        <begin position="115"/>
        <end position="141"/>
    </location>
</feature>
<evidence type="ECO:0000313" key="9">
    <source>
        <dbReference type="Proteomes" id="UP000030762"/>
    </source>
</evidence>
<dbReference type="Pfam" id="PF13864">
    <property type="entry name" value="Enkurin"/>
    <property type="match status" value="1"/>
</dbReference>
<reference evidence="8 9" key="1">
    <citation type="submission" date="2012-04" db="EMBL/GenBank/DDBJ databases">
        <title>The Genome Sequence of Saprolegnia declina VS20.</title>
        <authorList>
            <consortium name="The Broad Institute Genome Sequencing Platform"/>
            <person name="Russ C."/>
            <person name="Nusbaum C."/>
            <person name="Tyler B."/>
            <person name="van West P."/>
            <person name="Dieguez-Uribeondo J."/>
            <person name="de Bruijn I."/>
            <person name="Tripathy S."/>
            <person name="Jiang R."/>
            <person name="Young S.K."/>
            <person name="Zeng Q."/>
            <person name="Gargeya S."/>
            <person name="Fitzgerald M."/>
            <person name="Haas B."/>
            <person name="Abouelleil A."/>
            <person name="Alvarado L."/>
            <person name="Arachchi H.M."/>
            <person name="Berlin A."/>
            <person name="Chapman S.B."/>
            <person name="Goldberg J."/>
            <person name="Griggs A."/>
            <person name="Gujja S."/>
            <person name="Hansen M."/>
            <person name="Howarth C."/>
            <person name="Imamovic A."/>
            <person name="Larimer J."/>
            <person name="McCowen C."/>
            <person name="Montmayeur A."/>
            <person name="Murphy C."/>
            <person name="Neiman D."/>
            <person name="Pearson M."/>
            <person name="Priest M."/>
            <person name="Roberts A."/>
            <person name="Saif S."/>
            <person name="Shea T."/>
            <person name="Sisk P."/>
            <person name="Sykes S."/>
            <person name="Wortman J."/>
            <person name="Nusbaum C."/>
            <person name="Birren B."/>
        </authorList>
    </citation>
    <scope>NUCLEOTIDE SEQUENCE [LARGE SCALE GENOMIC DNA]</scope>
    <source>
        <strain evidence="8 9">VS20</strain>
    </source>
</reference>
<evidence type="ECO:0000259" key="7">
    <source>
        <dbReference type="PROSITE" id="PS51665"/>
    </source>
</evidence>
<dbReference type="Proteomes" id="UP000030762">
    <property type="component" value="Unassembled WGS sequence"/>
</dbReference>
<feature type="domain" description="Enkurin" evidence="7">
    <location>
        <begin position="191"/>
        <end position="283"/>
    </location>
</feature>
<dbReference type="GeneID" id="19944963"/>
<keyword evidence="4" id="KW-0206">Cytoskeleton</keyword>
<dbReference type="OMA" id="DHWRKEA"/>
<feature type="region of interest" description="Disordered" evidence="6">
    <location>
        <begin position="58"/>
        <end position="78"/>
    </location>
</feature>
<keyword evidence="9" id="KW-1185">Reference proteome</keyword>
<protein>
    <recommendedName>
        <fullName evidence="7">Enkurin domain-containing protein</fullName>
    </recommendedName>
</protein>
<accession>T0QWZ1</accession>
<proteinExistence type="predicted"/>
<dbReference type="PANTHER" id="PTHR21490:SF2">
    <property type="entry name" value="ENKURIN DOMAIN-CONTAINING PROTEIN 1"/>
    <property type="match status" value="1"/>
</dbReference>
<evidence type="ECO:0000256" key="5">
    <source>
        <dbReference type="ARBA" id="ARBA00023273"/>
    </source>
</evidence>
<dbReference type="RefSeq" id="XP_008608122.1">
    <property type="nucleotide sequence ID" value="XM_008609900.1"/>
</dbReference>
<evidence type="ECO:0000256" key="3">
    <source>
        <dbReference type="ARBA" id="ARBA00022490"/>
    </source>
</evidence>
<dbReference type="GO" id="GO:0005929">
    <property type="term" value="C:cilium"/>
    <property type="evidence" value="ECO:0007669"/>
    <property type="project" value="UniProtKB-SubCell"/>
</dbReference>
<gene>
    <name evidence="8" type="ORF">SDRG_04236</name>
</gene>
<evidence type="ECO:0000313" key="8">
    <source>
        <dbReference type="EMBL" id="EQC38530.1"/>
    </source>
</evidence>
<feature type="region of interest" description="Disordered" evidence="6">
    <location>
        <begin position="93"/>
        <end position="143"/>
    </location>
</feature>
<keyword evidence="3" id="KW-0963">Cytoplasm</keyword>
<dbReference type="PROSITE" id="PS51665">
    <property type="entry name" value="ENKURIN"/>
    <property type="match status" value="1"/>
</dbReference>
<dbReference type="InParanoid" id="T0QWZ1"/>
<sequence>MRTLRSKMAATWRVGRTNDSSGVAAALRPSTGYREDMIKRGVAPRDFVKENRKRIQLKQAEQAQKKAEDEAKANAKRATESFKIKRFERAASRVGSYDGDDRSSTSSQHSRYTTHRREYNKARVPTQDELRERDRQLKEAQNRQQVDFINSNAWEVIQKAPKKPAPTAAELWDIESRRHQSFGQVPSYLRERKAAWAKEEEDRRMNLPDPDCPPGMVLMPDDDRLDTLATLRESYEAARRQMNQLPLRIETPSQIRRKQALETKMQEIEDAIKVFDKPKVFMLPEALTESTTSA</sequence>
<name>T0QWZ1_SAPDV</name>
<dbReference type="AlphaFoldDB" id="T0QWZ1"/>
<dbReference type="EMBL" id="JH767141">
    <property type="protein sequence ID" value="EQC38530.1"/>
    <property type="molecule type" value="Genomic_DNA"/>
</dbReference>
<organism evidence="8 9">
    <name type="scientific">Saprolegnia diclina (strain VS20)</name>
    <dbReference type="NCBI Taxonomy" id="1156394"/>
    <lineage>
        <taxon>Eukaryota</taxon>
        <taxon>Sar</taxon>
        <taxon>Stramenopiles</taxon>
        <taxon>Oomycota</taxon>
        <taxon>Saprolegniomycetes</taxon>
        <taxon>Saprolegniales</taxon>
        <taxon>Saprolegniaceae</taxon>
        <taxon>Saprolegnia</taxon>
    </lineage>
</organism>